<gene>
    <name evidence="3" type="ORF">Adu01nite_88120</name>
</gene>
<dbReference type="Proteomes" id="UP000637628">
    <property type="component" value="Unassembled WGS sequence"/>
</dbReference>
<dbReference type="Pfam" id="PF13749">
    <property type="entry name" value="HATPase_c_4"/>
    <property type="match status" value="1"/>
</dbReference>
<evidence type="ECO:0000256" key="1">
    <source>
        <dbReference type="SAM" id="MobiDB-lite"/>
    </source>
</evidence>
<proteinExistence type="predicted"/>
<dbReference type="EMBL" id="BOML01000081">
    <property type="protein sequence ID" value="GIE07462.1"/>
    <property type="molecule type" value="Genomic_DNA"/>
</dbReference>
<comment type="caution">
    <text evidence="3">The sequence shown here is derived from an EMBL/GenBank/DDBJ whole genome shotgun (WGS) entry which is preliminary data.</text>
</comment>
<dbReference type="Pfam" id="PF04326">
    <property type="entry name" value="SLFN_AlbA_2"/>
    <property type="match status" value="1"/>
</dbReference>
<feature type="compositionally biased region" description="Acidic residues" evidence="1">
    <location>
        <begin position="587"/>
        <end position="599"/>
    </location>
</feature>
<protein>
    <submittedName>
        <fullName evidence="3">Transcriptional regulator</fullName>
    </submittedName>
</protein>
<dbReference type="Gene3D" id="6.10.10.130">
    <property type="match status" value="1"/>
</dbReference>
<keyword evidence="4" id="KW-1185">Reference proteome</keyword>
<feature type="compositionally biased region" description="Basic residues" evidence="1">
    <location>
        <begin position="565"/>
        <end position="574"/>
    </location>
</feature>
<feature type="region of interest" description="Disordered" evidence="1">
    <location>
        <begin position="549"/>
        <end position="599"/>
    </location>
</feature>
<dbReference type="PANTHER" id="PTHR30595">
    <property type="entry name" value="GLPR-RELATED TRANSCRIPTIONAL REPRESSOR"/>
    <property type="match status" value="1"/>
</dbReference>
<evidence type="ECO:0000313" key="4">
    <source>
        <dbReference type="Proteomes" id="UP000637628"/>
    </source>
</evidence>
<feature type="domain" description="Schlafen AlbA-2" evidence="2">
    <location>
        <begin position="23"/>
        <end position="136"/>
    </location>
</feature>
<dbReference type="Gene3D" id="3.30.950.30">
    <property type="entry name" value="Schlafen, AAA domain"/>
    <property type="match status" value="1"/>
</dbReference>
<dbReference type="RefSeq" id="WP_203735297.1">
    <property type="nucleotide sequence ID" value="NZ_BAAATX010000040.1"/>
</dbReference>
<reference evidence="3 4" key="1">
    <citation type="submission" date="2021-01" db="EMBL/GenBank/DDBJ databases">
        <title>Whole genome shotgun sequence of Actinoplanes durhamensis NBRC 14914.</title>
        <authorList>
            <person name="Komaki H."/>
            <person name="Tamura T."/>
        </authorList>
    </citation>
    <scope>NUCLEOTIDE SEQUENCE [LARGE SCALE GENOMIC DNA]</scope>
    <source>
        <strain evidence="3 4">NBRC 14914</strain>
    </source>
</reference>
<sequence>MPTPPVEEALRHIAGGARACDLEGRTLDFKRPMRSRDDTAKDMAEAAACFANAVGGSVVLGVADRTAGPDAFVGTDIQPHWLARRIYELTAPGLTVEVSDFRYADRTLVEIRVPVGVDVHLVGGRATARRDDGCLQMTSADIARLADERRGVDWSAAETDSPVSTASPVAMAQARALLRQHQDPQRRSYATYDDADLLRALGVATADGRLLNAGRVLFCDPDPAFPAEELLVYQYRRSPGGEPAEIARLSQPLISAYLRIQEHVEARVDKTPLLLPDGQQVYLADLPEAAVREAVANAVIHRDYRSPGPVHVEHAPTQLVVTSPGPLVQGVTVDNILSTPSRPRNFRLTAAVRVLGLAEQAGVGVERMYREMIRLGHQPPQIREDWGSVRVSLLGGAPNKAIARYVASLPEEYADDADAMLVLFALLSKRTVTAEQLTPVLQKPIDEVAGVLRKLDGDDVAMVEPTRETIRRRYPTYRLREQVIRELGAAVGYRRRTQDDIDRKVIEAVQEIGQITGKMVQLLLDVDGSRASRILADLVDRQLLIKTSHQQRGPGVTYGPGPRFPLRKGRRRSVSSKPGADRVPVEDQPEQQELFTDDV</sequence>
<dbReference type="Gene3D" id="3.30.565.60">
    <property type="match status" value="1"/>
</dbReference>
<evidence type="ECO:0000313" key="3">
    <source>
        <dbReference type="EMBL" id="GIE07462.1"/>
    </source>
</evidence>
<dbReference type="InterPro" id="IPR038475">
    <property type="entry name" value="RecG_C_sf"/>
</dbReference>
<evidence type="ECO:0000259" key="2">
    <source>
        <dbReference type="Pfam" id="PF04326"/>
    </source>
</evidence>
<accession>A0ABQ3ZCE0</accession>
<name>A0ABQ3ZCE0_9ACTN</name>
<dbReference type="InterPro" id="IPR038461">
    <property type="entry name" value="Schlafen_AlbA_2_dom_sf"/>
</dbReference>
<dbReference type="PANTHER" id="PTHR30595:SF6">
    <property type="entry name" value="SCHLAFEN ALBA-2 DOMAIN-CONTAINING PROTEIN"/>
    <property type="match status" value="1"/>
</dbReference>
<organism evidence="3 4">
    <name type="scientific">Paractinoplanes durhamensis</name>
    <dbReference type="NCBI Taxonomy" id="113563"/>
    <lineage>
        <taxon>Bacteria</taxon>
        <taxon>Bacillati</taxon>
        <taxon>Actinomycetota</taxon>
        <taxon>Actinomycetes</taxon>
        <taxon>Micromonosporales</taxon>
        <taxon>Micromonosporaceae</taxon>
        <taxon>Paractinoplanes</taxon>
    </lineage>
</organism>
<dbReference type="InterPro" id="IPR007421">
    <property type="entry name" value="Schlafen_AlbA_2_dom"/>
</dbReference>